<protein>
    <submittedName>
        <fullName evidence="1">Uncharacterized protein</fullName>
    </submittedName>
</protein>
<sequence length="179" mass="20466">MTRTISNWNSQLLRPPMAEVNVLMSRFEAERRKYLNGPRNFHPRSDDEKFGTRFLSKIRHVCGQIRRRRSNDHSQVWCESLGRGAPDHMPSLSSDYSSKLGGPSQNKLPQNGILIVELDLELVTLQPPTDRSQEAAARFQLSDKKVRFFTTISNIFVAPIRNGTLFCEKNVVPHGQLSF</sequence>
<dbReference type="AlphaFoldDB" id="A0A4Y2D0H4"/>
<dbReference type="EMBL" id="BGPR01000272">
    <property type="protein sequence ID" value="GBM09597.1"/>
    <property type="molecule type" value="Genomic_DNA"/>
</dbReference>
<keyword evidence="2" id="KW-1185">Reference proteome</keyword>
<dbReference type="Proteomes" id="UP000499080">
    <property type="component" value="Unassembled WGS sequence"/>
</dbReference>
<organism evidence="1 2">
    <name type="scientific">Araneus ventricosus</name>
    <name type="common">Orbweaver spider</name>
    <name type="synonym">Epeira ventricosa</name>
    <dbReference type="NCBI Taxonomy" id="182803"/>
    <lineage>
        <taxon>Eukaryota</taxon>
        <taxon>Metazoa</taxon>
        <taxon>Ecdysozoa</taxon>
        <taxon>Arthropoda</taxon>
        <taxon>Chelicerata</taxon>
        <taxon>Arachnida</taxon>
        <taxon>Araneae</taxon>
        <taxon>Araneomorphae</taxon>
        <taxon>Entelegynae</taxon>
        <taxon>Araneoidea</taxon>
        <taxon>Araneidae</taxon>
        <taxon>Araneus</taxon>
    </lineage>
</organism>
<name>A0A4Y2D0H4_ARAVE</name>
<comment type="caution">
    <text evidence="1">The sequence shown here is derived from an EMBL/GenBank/DDBJ whole genome shotgun (WGS) entry which is preliminary data.</text>
</comment>
<gene>
    <name evidence="1" type="ORF">AVEN_29444_1</name>
</gene>
<evidence type="ECO:0000313" key="2">
    <source>
        <dbReference type="Proteomes" id="UP000499080"/>
    </source>
</evidence>
<accession>A0A4Y2D0H4</accession>
<proteinExistence type="predicted"/>
<reference evidence="1 2" key="1">
    <citation type="journal article" date="2019" name="Sci. Rep.">
        <title>Orb-weaving spider Araneus ventricosus genome elucidates the spidroin gene catalogue.</title>
        <authorList>
            <person name="Kono N."/>
            <person name="Nakamura H."/>
            <person name="Ohtoshi R."/>
            <person name="Moran D.A.P."/>
            <person name="Shinohara A."/>
            <person name="Yoshida Y."/>
            <person name="Fujiwara M."/>
            <person name="Mori M."/>
            <person name="Tomita M."/>
            <person name="Arakawa K."/>
        </authorList>
    </citation>
    <scope>NUCLEOTIDE SEQUENCE [LARGE SCALE GENOMIC DNA]</scope>
</reference>
<evidence type="ECO:0000313" key="1">
    <source>
        <dbReference type="EMBL" id="GBM09597.1"/>
    </source>
</evidence>